<dbReference type="EMBL" id="ABWZ01000037">
    <property type="protein sequence ID" value="EEB25595.1"/>
    <property type="molecule type" value="Genomic_DNA"/>
</dbReference>
<reference evidence="1 2" key="2">
    <citation type="submission" date="2008-10" db="EMBL/GenBank/DDBJ databases">
        <authorList>
            <person name="Fulton L."/>
            <person name="Clifton S."/>
            <person name="Fulton B."/>
            <person name="Xu J."/>
            <person name="Minx P."/>
            <person name="Pepin K.H."/>
            <person name="Johnson M."/>
            <person name="Thiruvilangam P."/>
            <person name="Bhonagiri V."/>
            <person name="Nash W.E."/>
            <person name="Mardis E.R."/>
            <person name="Wilson R.K."/>
        </authorList>
    </citation>
    <scope>NUCLEOTIDE SEQUENCE [LARGE SCALE GENOMIC DNA]</scope>
    <source>
        <strain evidence="1 2">DSM 17855</strain>
    </source>
</reference>
<evidence type="ECO:0000313" key="1">
    <source>
        <dbReference type="EMBL" id="EEB25595.1"/>
    </source>
</evidence>
<organism evidence="1 2">
    <name type="scientific">Phocaeicola dorei DSM 17855</name>
    <dbReference type="NCBI Taxonomy" id="483217"/>
    <lineage>
        <taxon>Bacteria</taxon>
        <taxon>Pseudomonadati</taxon>
        <taxon>Bacteroidota</taxon>
        <taxon>Bacteroidia</taxon>
        <taxon>Bacteroidales</taxon>
        <taxon>Bacteroidaceae</taxon>
        <taxon>Phocaeicola</taxon>
    </lineage>
</organism>
<reference evidence="1 2" key="1">
    <citation type="submission" date="2008-10" db="EMBL/GenBank/DDBJ databases">
        <title>Draft genome sequence of Bacteroides dorei (DSM 17855).</title>
        <authorList>
            <person name="Sudarsanam P."/>
            <person name="Ley R."/>
            <person name="Guruge J."/>
            <person name="Turnbaugh P.J."/>
            <person name="Mahowald M."/>
            <person name="Liep D."/>
            <person name="Gordon J."/>
        </authorList>
    </citation>
    <scope>NUCLEOTIDE SEQUENCE [LARGE SCALE GENOMIC DNA]</scope>
    <source>
        <strain evidence="1 2">DSM 17855</strain>
    </source>
</reference>
<sequence length="59" mass="7006">MSHPVLFYRKRIKLPWITPHSRTQFLSYYLSELRSGKCRITLVPPVTGCTLQYRVQLLL</sequence>
<dbReference type="HOGENOM" id="CLU_2950506_0_0_10"/>
<dbReference type="Proteomes" id="UP000004849">
    <property type="component" value="Unassembled WGS sequence"/>
</dbReference>
<dbReference type="AlphaFoldDB" id="B6VXD1"/>
<name>B6VXD1_9BACT</name>
<evidence type="ECO:0000313" key="2">
    <source>
        <dbReference type="Proteomes" id="UP000004849"/>
    </source>
</evidence>
<protein>
    <submittedName>
        <fullName evidence="1">Uncharacterized protein</fullName>
    </submittedName>
</protein>
<proteinExistence type="predicted"/>
<accession>B6VXD1</accession>
<gene>
    <name evidence="1" type="ORF">BACDOR_01940</name>
</gene>